<feature type="region of interest" description="Disordered" evidence="1">
    <location>
        <begin position="47"/>
        <end position="68"/>
    </location>
</feature>
<gene>
    <name evidence="3" type="ORF">PISL3812_04775</name>
</gene>
<keyword evidence="4" id="KW-1185">Reference proteome</keyword>
<dbReference type="SUPFAM" id="SSF51126">
    <property type="entry name" value="Pectin lyase-like"/>
    <property type="match status" value="1"/>
</dbReference>
<organism evidence="3 4">
    <name type="scientific">Talaromyces islandicus</name>
    <name type="common">Penicillium islandicum</name>
    <dbReference type="NCBI Taxonomy" id="28573"/>
    <lineage>
        <taxon>Eukaryota</taxon>
        <taxon>Fungi</taxon>
        <taxon>Dikarya</taxon>
        <taxon>Ascomycota</taxon>
        <taxon>Pezizomycotina</taxon>
        <taxon>Eurotiomycetes</taxon>
        <taxon>Eurotiomycetidae</taxon>
        <taxon>Eurotiales</taxon>
        <taxon>Trichocomaceae</taxon>
        <taxon>Talaromyces</taxon>
        <taxon>Talaromyces sect. Islandici</taxon>
    </lineage>
</organism>
<keyword evidence="2" id="KW-0732">Signal</keyword>
<evidence type="ECO:0008006" key="5">
    <source>
        <dbReference type="Google" id="ProtNLM"/>
    </source>
</evidence>
<proteinExistence type="predicted"/>
<protein>
    <recommendedName>
        <fullName evidence="5">Pectate lyase superfamily protein domain-containing protein</fullName>
    </recommendedName>
</protein>
<evidence type="ECO:0000256" key="1">
    <source>
        <dbReference type="SAM" id="MobiDB-lite"/>
    </source>
</evidence>
<feature type="chain" id="PRO_5006711330" description="Pectate lyase superfamily protein domain-containing protein" evidence="2">
    <location>
        <begin position="21"/>
        <end position="482"/>
    </location>
</feature>
<feature type="signal peptide" evidence="2">
    <location>
        <begin position="1"/>
        <end position="20"/>
    </location>
</feature>
<dbReference type="EMBL" id="CVMT01000003">
    <property type="protein sequence ID" value="CRG87755.1"/>
    <property type="molecule type" value="Genomic_DNA"/>
</dbReference>
<dbReference type="OMA" id="TIYPHQR"/>
<dbReference type="Gene3D" id="2.160.20.10">
    <property type="entry name" value="Single-stranded right-handed beta-helix, Pectin lyase-like"/>
    <property type="match status" value="1"/>
</dbReference>
<evidence type="ECO:0000256" key="2">
    <source>
        <dbReference type="SAM" id="SignalP"/>
    </source>
</evidence>
<sequence length="482" mass="50857">MFGGKVYALSALVYALQAFATTVDYKTLKTDKGDGIPDFSFCGYHASNDPLPPSDRQPAATLSATSGDQTERIQNELNRISAAGGGVLALGAGKYQLSAGLVIPNGTVLRGAGPDKTTLLPKDGSMHVITMGSDDIKDPKAGNAVSITDDYVPVGATNVTVKSASGLKEGQDVWVQRQVTQKWIDAMGMGDLVRDGKHQTWLSTSAFVQQPRKIQSISGNVVTLDIPLTDTLNSEYMSPELAPYDVPQGPSEMGVEALSMTLSPTCSGVVIDDDSCSGAAVSFLSWTVDSYLRDVSLTGFNNVIGISDNARRLTIQNVSITRDHDTDNGAGYAADIGISGTQVLVIDSSTNGSQDAKSFPVVTQSLTPGPNAVVRYRAEQVQKGIQPHARWAHGFLVDNSTVTTSFINRGTDGSGHGWAINSGVMWNVDGDYEVQSPPLGTNWGVGCNGDKQSGSNGTFVAQGKTIQPASLFEQQLSNRGLA</sequence>
<dbReference type="OrthoDB" id="509690at2759"/>
<dbReference type="AlphaFoldDB" id="A0A0U1LWY9"/>
<name>A0A0U1LWY9_TALIS</name>
<reference evidence="3 4" key="1">
    <citation type="submission" date="2015-04" db="EMBL/GenBank/DDBJ databases">
        <authorList>
            <person name="Syromyatnikov M.Y."/>
            <person name="Popov V.N."/>
        </authorList>
    </citation>
    <scope>NUCLEOTIDE SEQUENCE [LARGE SCALE GENOMIC DNA]</scope>
    <source>
        <strain evidence="3">WF-38-12</strain>
    </source>
</reference>
<dbReference type="STRING" id="28573.A0A0U1LWY9"/>
<evidence type="ECO:0000313" key="4">
    <source>
        <dbReference type="Proteomes" id="UP000054383"/>
    </source>
</evidence>
<accession>A0A0U1LWY9</accession>
<dbReference type="Proteomes" id="UP000054383">
    <property type="component" value="Unassembled WGS sequence"/>
</dbReference>
<dbReference type="InterPro" id="IPR011050">
    <property type="entry name" value="Pectin_lyase_fold/virulence"/>
</dbReference>
<dbReference type="InterPro" id="IPR012334">
    <property type="entry name" value="Pectin_lyas_fold"/>
</dbReference>
<evidence type="ECO:0000313" key="3">
    <source>
        <dbReference type="EMBL" id="CRG87755.1"/>
    </source>
</evidence>